<evidence type="ECO:0000313" key="3">
    <source>
        <dbReference type="Proteomes" id="UP000031036"/>
    </source>
</evidence>
<reference evidence="2 3" key="1">
    <citation type="submission" date="2014-11" db="EMBL/GenBank/DDBJ databases">
        <title>Genetic blueprint of the zoonotic pathogen Toxocara canis.</title>
        <authorList>
            <person name="Zhu X.-Q."/>
            <person name="Korhonen P.K."/>
            <person name="Cai H."/>
            <person name="Young N.D."/>
            <person name="Nejsum P."/>
            <person name="von Samson-Himmelstjerna G."/>
            <person name="Boag P.R."/>
            <person name="Tan P."/>
            <person name="Li Q."/>
            <person name="Min J."/>
            <person name="Yang Y."/>
            <person name="Wang X."/>
            <person name="Fang X."/>
            <person name="Hall R.S."/>
            <person name="Hofmann A."/>
            <person name="Sternberg P.W."/>
            <person name="Jex A.R."/>
            <person name="Gasser R.B."/>
        </authorList>
    </citation>
    <scope>NUCLEOTIDE SEQUENCE [LARGE SCALE GENOMIC DNA]</scope>
    <source>
        <strain evidence="2">PN_DK_2014</strain>
    </source>
</reference>
<keyword evidence="1" id="KW-0812">Transmembrane</keyword>
<gene>
    <name evidence="2" type="ORF">Tcan_07405</name>
</gene>
<keyword evidence="3" id="KW-1185">Reference proteome</keyword>
<dbReference type="EMBL" id="JPKZ01000233">
    <property type="protein sequence ID" value="KHN88407.1"/>
    <property type="molecule type" value="Genomic_DNA"/>
</dbReference>
<proteinExistence type="predicted"/>
<name>A0A0B2W499_TOXCA</name>
<evidence type="ECO:0000313" key="2">
    <source>
        <dbReference type="EMBL" id="KHN88407.1"/>
    </source>
</evidence>
<accession>A0A0B2W499</accession>
<feature type="transmembrane region" description="Helical" evidence="1">
    <location>
        <begin position="6"/>
        <end position="27"/>
    </location>
</feature>
<keyword evidence="1" id="KW-0472">Membrane</keyword>
<keyword evidence="1" id="KW-1133">Transmembrane helix</keyword>
<evidence type="ECO:0000256" key="1">
    <source>
        <dbReference type="SAM" id="Phobius"/>
    </source>
</evidence>
<organism evidence="2 3">
    <name type="scientific">Toxocara canis</name>
    <name type="common">Canine roundworm</name>
    <dbReference type="NCBI Taxonomy" id="6265"/>
    <lineage>
        <taxon>Eukaryota</taxon>
        <taxon>Metazoa</taxon>
        <taxon>Ecdysozoa</taxon>
        <taxon>Nematoda</taxon>
        <taxon>Chromadorea</taxon>
        <taxon>Rhabditida</taxon>
        <taxon>Spirurina</taxon>
        <taxon>Ascaridomorpha</taxon>
        <taxon>Ascaridoidea</taxon>
        <taxon>Toxocaridae</taxon>
        <taxon>Toxocara</taxon>
    </lineage>
</organism>
<dbReference type="AlphaFoldDB" id="A0A0B2W499"/>
<sequence length="135" mass="16066">MGFFFYIRTMGLLMMLTGAMLLCYIPYENLYRQINRLREITQLDISLHDFIKYALSSKASQKCELSPWSAWSKCHRRNETATIKSRRYRLIPYANCYKETDKKPCRCPPPASSRLKFIDERSIKEVSTYIDIFRL</sequence>
<protein>
    <submittedName>
        <fullName evidence="2">Uncharacterized protein</fullName>
    </submittedName>
</protein>
<dbReference type="Proteomes" id="UP000031036">
    <property type="component" value="Unassembled WGS sequence"/>
</dbReference>
<comment type="caution">
    <text evidence="2">The sequence shown here is derived from an EMBL/GenBank/DDBJ whole genome shotgun (WGS) entry which is preliminary data.</text>
</comment>